<evidence type="ECO:0000259" key="1">
    <source>
        <dbReference type="Pfam" id="PF18024"/>
    </source>
</evidence>
<reference evidence="2 3" key="1">
    <citation type="submission" date="2018-06" db="EMBL/GenBank/DDBJ databases">
        <authorList>
            <consortium name="Pathogen Informatics"/>
            <person name="Doyle S."/>
        </authorList>
    </citation>
    <scope>NUCLEOTIDE SEQUENCE [LARGE SCALE GENOMIC DNA]</scope>
    <source>
        <strain evidence="2 3">NCTC11872</strain>
    </source>
</reference>
<organism evidence="2 3">
    <name type="scientific">Haemophilus influenzae</name>
    <dbReference type="NCBI Taxonomy" id="727"/>
    <lineage>
        <taxon>Bacteria</taxon>
        <taxon>Pseudomonadati</taxon>
        <taxon>Pseudomonadota</taxon>
        <taxon>Gammaproteobacteria</taxon>
        <taxon>Pasteurellales</taxon>
        <taxon>Pasteurellaceae</taxon>
        <taxon>Haemophilus</taxon>
    </lineage>
</organism>
<evidence type="ECO:0000313" key="3">
    <source>
        <dbReference type="Proteomes" id="UP000249936"/>
    </source>
</evidence>
<sequence length="55" mass="6268">MNLKIKPLDEIIGFYEAQVLKLFYAEYPSTRKLAQRLGVSHTAIANKLKQYGIGK</sequence>
<accession>A0A2X1PN75</accession>
<protein>
    <submittedName>
        <fullName evidence="2">Transcriptional regulatory protein TyrR</fullName>
    </submittedName>
</protein>
<dbReference type="SUPFAM" id="SSF46689">
    <property type="entry name" value="Homeodomain-like"/>
    <property type="match status" value="1"/>
</dbReference>
<dbReference type="AlphaFoldDB" id="A0A2X1PN75"/>
<dbReference type="Gene3D" id="1.10.10.60">
    <property type="entry name" value="Homeodomain-like"/>
    <property type="match status" value="1"/>
</dbReference>
<dbReference type="Proteomes" id="UP000249936">
    <property type="component" value="Unassembled WGS sequence"/>
</dbReference>
<feature type="domain" description="TyrR-like helix-turn-helix" evidence="1">
    <location>
        <begin position="8"/>
        <end position="53"/>
    </location>
</feature>
<dbReference type="InterPro" id="IPR030828">
    <property type="entry name" value="HTH_TyrR"/>
</dbReference>
<dbReference type="Pfam" id="PF18024">
    <property type="entry name" value="HTH_50"/>
    <property type="match status" value="1"/>
</dbReference>
<dbReference type="NCBIfam" id="TIGR04381">
    <property type="entry name" value="HTH_TypR"/>
    <property type="match status" value="1"/>
</dbReference>
<dbReference type="InterPro" id="IPR009057">
    <property type="entry name" value="Homeodomain-like_sf"/>
</dbReference>
<evidence type="ECO:0000313" key="2">
    <source>
        <dbReference type="EMBL" id="SPX41740.1"/>
    </source>
</evidence>
<dbReference type="EMBL" id="UASK01000005">
    <property type="protein sequence ID" value="SPX41740.1"/>
    <property type="molecule type" value="Genomic_DNA"/>
</dbReference>
<dbReference type="GO" id="GO:0003677">
    <property type="term" value="F:DNA binding"/>
    <property type="evidence" value="ECO:0007669"/>
    <property type="project" value="UniProtKB-KW"/>
</dbReference>
<proteinExistence type="predicted"/>
<gene>
    <name evidence="2" type="primary">tyrR_1</name>
    <name evidence="2" type="ORF">NCTC11872_01353</name>
</gene>
<name>A0A2X1PN75_HAEIF</name>